<dbReference type="InterPro" id="IPR011037">
    <property type="entry name" value="Pyrv_Knase-like_insert_dom_sf"/>
</dbReference>
<evidence type="ECO:0000313" key="3">
    <source>
        <dbReference type="EMBL" id="TDL19380.1"/>
    </source>
</evidence>
<dbReference type="GO" id="GO:0030151">
    <property type="term" value="F:molybdenum ion binding"/>
    <property type="evidence" value="ECO:0007669"/>
    <property type="project" value="InterPro"/>
</dbReference>
<dbReference type="SUPFAM" id="SSF50800">
    <property type="entry name" value="PK beta-barrel domain-like"/>
    <property type="match status" value="1"/>
</dbReference>
<dbReference type="GO" id="GO:0030170">
    <property type="term" value="F:pyridoxal phosphate binding"/>
    <property type="evidence" value="ECO:0007669"/>
    <property type="project" value="InterPro"/>
</dbReference>
<protein>
    <recommendedName>
        <fullName evidence="2">MOSC domain-containing protein</fullName>
    </recommendedName>
</protein>
<accession>A0A4Y7PXX3</accession>
<organism evidence="3 4">
    <name type="scientific">Rickenella mellea</name>
    <dbReference type="NCBI Taxonomy" id="50990"/>
    <lineage>
        <taxon>Eukaryota</taxon>
        <taxon>Fungi</taxon>
        <taxon>Dikarya</taxon>
        <taxon>Basidiomycota</taxon>
        <taxon>Agaricomycotina</taxon>
        <taxon>Agaricomycetes</taxon>
        <taxon>Hymenochaetales</taxon>
        <taxon>Rickenellaceae</taxon>
        <taxon>Rickenella</taxon>
    </lineage>
</organism>
<keyword evidence="1" id="KW-1133">Transmembrane helix</keyword>
<feature type="domain" description="MOSC" evidence="2">
    <location>
        <begin position="193"/>
        <end position="355"/>
    </location>
</feature>
<gene>
    <name evidence="3" type="ORF">BD410DRAFT_727313</name>
</gene>
<dbReference type="GO" id="GO:0003824">
    <property type="term" value="F:catalytic activity"/>
    <property type="evidence" value="ECO:0007669"/>
    <property type="project" value="InterPro"/>
</dbReference>
<dbReference type="InterPro" id="IPR005303">
    <property type="entry name" value="MOCOS_middle"/>
</dbReference>
<dbReference type="Proteomes" id="UP000294933">
    <property type="component" value="Unassembled WGS sequence"/>
</dbReference>
<keyword evidence="4" id="KW-1185">Reference proteome</keyword>
<dbReference type="InterPro" id="IPR005302">
    <property type="entry name" value="MoCF_Sase_C"/>
</dbReference>
<name>A0A4Y7PXX3_9AGAM</name>
<keyword evidence="1" id="KW-0812">Transmembrane</keyword>
<dbReference type="OrthoDB" id="17255at2759"/>
<dbReference type="STRING" id="50990.A0A4Y7PXX3"/>
<dbReference type="Pfam" id="PF03476">
    <property type="entry name" value="MOSC_N"/>
    <property type="match status" value="1"/>
</dbReference>
<reference evidence="3 4" key="1">
    <citation type="submission" date="2018-06" db="EMBL/GenBank/DDBJ databases">
        <title>A transcriptomic atlas of mushroom development highlights an independent origin of complex multicellularity.</title>
        <authorList>
            <consortium name="DOE Joint Genome Institute"/>
            <person name="Krizsan K."/>
            <person name="Almasi E."/>
            <person name="Merenyi Z."/>
            <person name="Sahu N."/>
            <person name="Viragh M."/>
            <person name="Koszo T."/>
            <person name="Mondo S."/>
            <person name="Kiss B."/>
            <person name="Balint B."/>
            <person name="Kues U."/>
            <person name="Barry K."/>
            <person name="Hegedus J.C."/>
            <person name="Henrissat B."/>
            <person name="Johnson J."/>
            <person name="Lipzen A."/>
            <person name="Ohm R."/>
            <person name="Nagy I."/>
            <person name="Pangilinan J."/>
            <person name="Yan J."/>
            <person name="Xiong Y."/>
            <person name="Grigoriev I.V."/>
            <person name="Hibbett D.S."/>
            <person name="Nagy L.G."/>
        </authorList>
    </citation>
    <scope>NUCLEOTIDE SEQUENCE [LARGE SCALE GENOMIC DNA]</scope>
    <source>
        <strain evidence="3 4">SZMC22713</strain>
    </source>
</reference>
<dbReference type="PANTHER" id="PTHR14237:SF19">
    <property type="entry name" value="MITOCHONDRIAL AMIDOXIME REDUCING COMPONENT 1"/>
    <property type="match status" value="1"/>
</dbReference>
<dbReference type="AlphaFoldDB" id="A0A4Y7PXX3"/>
<feature type="transmembrane region" description="Helical" evidence="1">
    <location>
        <begin position="6"/>
        <end position="22"/>
    </location>
</feature>
<evidence type="ECO:0000259" key="2">
    <source>
        <dbReference type="PROSITE" id="PS51340"/>
    </source>
</evidence>
<keyword evidence="1" id="KW-0472">Membrane</keyword>
<dbReference type="SUPFAM" id="SSF141673">
    <property type="entry name" value="MOSC N-terminal domain-like"/>
    <property type="match status" value="1"/>
</dbReference>
<evidence type="ECO:0000256" key="1">
    <source>
        <dbReference type="SAM" id="Phobius"/>
    </source>
</evidence>
<dbReference type="PROSITE" id="PS51340">
    <property type="entry name" value="MOSC"/>
    <property type="match status" value="1"/>
</dbReference>
<dbReference type="PANTHER" id="PTHR14237">
    <property type="entry name" value="MOLYBDOPTERIN COFACTOR SULFURASE MOSC"/>
    <property type="match status" value="1"/>
</dbReference>
<evidence type="ECO:0000313" key="4">
    <source>
        <dbReference type="Proteomes" id="UP000294933"/>
    </source>
</evidence>
<dbReference type="VEuPathDB" id="FungiDB:BD410DRAFT_727313"/>
<dbReference type="Pfam" id="PF03473">
    <property type="entry name" value="MOSC"/>
    <property type="match status" value="1"/>
</dbReference>
<dbReference type="EMBL" id="ML170197">
    <property type="protein sequence ID" value="TDL19380.1"/>
    <property type="molecule type" value="Genomic_DNA"/>
</dbReference>
<proteinExistence type="predicted"/>
<sequence length="361" mass="39470">MTVTSLDILLVVGAVSYVYILWRRRVLLSTKRQLTSRVQADHGTAKFAVSGSMEVSQIFIHPIKSCRGTSVQQAEYTPGGLKYDRRFAIIDATTHKVITAREISHMVLVNPQLVQDPSASNGGRLVVTFPPDSGGAEFTVPLCPDQNTLKSWDILNDVELWGKDVDGYICPGAANATLSRFLQRDVLLVYKGPRARPCPPTYAFPHLDASAAYQDAYPLLVANDASLGAVEERVRDFAERGEKGVDPRWGKEKLAIERFRPNIVIHGANPWAEDDWEEIEVGGCVTITLVSKCTRCLLPNVDTKTGKRDAAVPHKVLMSFRTGLDPARMTKACFGCNGVPHGSGSIRVGDSVRVTHATSVA</sequence>